<protein>
    <submittedName>
        <fullName evidence="1">Uncharacterized protein</fullName>
    </submittedName>
</protein>
<dbReference type="EMBL" id="CAJNRG010007524">
    <property type="protein sequence ID" value="CAF2095826.1"/>
    <property type="molecule type" value="Genomic_DNA"/>
</dbReference>
<comment type="caution">
    <text evidence="1">The sequence shown here is derived from an EMBL/GenBank/DDBJ whole genome shotgun (WGS) entry which is preliminary data.</text>
</comment>
<organism evidence="1 2">
    <name type="scientific">Rotaria magnacalcarata</name>
    <dbReference type="NCBI Taxonomy" id="392030"/>
    <lineage>
        <taxon>Eukaryota</taxon>
        <taxon>Metazoa</taxon>
        <taxon>Spiralia</taxon>
        <taxon>Gnathifera</taxon>
        <taxon>Rotifera</taxon>
        <taxon>Eurotatoria</taxon>
        <taxon>Bdelloidea</taxon>
        <taxon>Philodinida</taxon>
        <taxon>Philodinidae</taxon>
        <taxon>Rotaria</taxon>
    </lineage>
</organism>
<dbReference type="Proteomes" id="UP000663887">
    <property type="component" value="Unassembled WGS sequence"/>
</dbReference>
<dbReference type="AlphaFoldDB" id="A0A816TIN8"/>
<evidence type="ECO:0000313" key="2">
    <source>
        <dbReference type="Proteomes" id="UP000663887"/>
    </source>
</evidence>
<accession>A0A816TIN8</accession>
<reference evidence="1" key="1">
    <citation type="submission" date="2021-02" db="EMBL/GenBank/DDBJ databases">
        <authorList>
            <person name="Nowell W R."/>
        </authorList>
    </citation>
    <scope>NUCLEOTIDE SEQUENCE</scope>
</reference>
<sequence length="137" mass="16650">MASSSHHKYSRIEYYRQEIHYTFKEFHLLLVMQMQNLYLYTEKLSSDLCDFTFDNPHDTAFFALISLYHKHVEPLNPELYAYCTVANFNTQPSPKIFVSNFSKKLSPLSFEYEDIIFRNRKFWWYSYMFVHVVKQRG</sequence>
<proteinExistence type="predicted"/>
<evidence type="ECO:0000313" key="1">
    <source>
        <dbReference type="EMBL" id="CAF2095826.1"/>
    </source>
</evidence>
<gene>
    <name evidence="1" type="ORF">XDN619_LOCUS17678</name>
</gene>
<name>A0A816TIN8_9BILA</name>